<dbReference type="PROSITE" id="PS51123">
    <property type="entry name" value="OMPA_2"/>
    <property type="match status" value="1"/>
</dbReference>
<feature type="compositionally biased region" description="Basic and acidic residues" evidence="2">
    <location>
        <begin position="163"/>
        <end position="187"/>
    </location>
</feature>
<keyword evidence="6" id="KW-1185">Reference proteome</keyword>
<evidence type="ECO:0000256" key="3">
    <source>
        <dbReference type="SAM" id="SignalP"/>
    </source>
</evidence>
<protein>
    <submittedName>
        <fullName evidence="5">OmpA family protein</fullName>
    </submittedName>
</protein>
<sequence>MPNKQLRAVVAIAAFMAGSACGAQQPAGSAPGPAADRGPDPRVQGLEEELGTTKRELEALKFESEQLRKSETELKVKADEAEALQKKLTEVVGKFGDVTTEDGMVRVELIDKILFPVGEADLTDNGREVLAQVGAALKDIEDKQVWVQGHTDDSPIVIRKPKKGEEAKAKKGDKNAKDAKVDPKAAKGEAPPEPNDAVLPFVTNWELSAARALTVVHYLQDEAKIDPSRLAAVAFGQYRPSSKSKAKNRRIEIVLYPRAKLAPK</sequence>
<dbReference type="CDD" id="cd07185">
    <property type="entry name" value="OmpA_C-like"/>
    <property type="match status" value="1"/>
</dbReference>
<reference evidence="5" key="1">
    <citation type="submission" date="2022-11" db="EMBL/GenBank/DDBJ databases">
        <title>Minimal conservation of predation-associated metabolite biosynthetic gene clusters underscores biosynthetic potential of Myxococcota including descriptions for ten novel species: Archangium lansinium sp. nov., Myxococcus landrumus sp. nov., Nannocystis bai.</title>
        <authorList>
            <person name="Ahearne A."/>
            <person name="Stevens C."/>
            <person name="Phillips K."/>
        </authorList>
    </citation>
    <scope>NUCLEOTIDE SEQUENCE</scope>
    <source>
        <strain evidence="5">Na p29</strain>
    </source>
</reference>
<dbReference type="PROSITE" id="PS51257">
    <property type="entry name" value="PROKAR_LIPOPROTEIN"/>
    <property type="match status" value="1"/>
</dbReference>
<feature type="compositionally biased region" description="Low complexity" evidence="2">
    <location>
        <begin position="21"/>
        <end position="36"/>
    </location>
</feature>
<dbReference type="Gene3D" id="3.30.1330.60">
    <property type="entry name" value="OmpA-like domain"/>
    <property type="match status" value="1"/>
</dbReference>
<dbReference type="RefSeq" id="WP_267777583.1">
    <property type="nucleotide sequence ID" value="NZ_JAPNKE010000002.1"/>
</dbReference>
<dbReference type="PANTHER" id="PTHR30329">
    <property type="entry name" value="STATOR ELEMENT OF FLAGELLAR MOTOR COMPLEX"/>
    <property type="match status" value="1"/>
</dbReference>
<name>A0A9X3J463_9BACT</name>
<comment type="caution">
    <text evidence="5">The sequence shown here is derived from an EMBL/GenBank/DDBJ whole genome shotgun (WGS) entry which is preliminary data.</text>
</comment>
<feature type="region of interest" description="Disordered" evidence="2">
    <location>
        <begin position="21"/>
        <end position="57"/>
    </location>
</feature>
<dbReference type="SUPFAM" id="SSF103088">
    <property type="entry name" value="OmpA-like"/>
    <property type="match status" value="2"/>
</dbReference>
<gene>
    <name evidence="5" type="ORF">OV079_50060</name>
</gene>
<dbReference type="InterPro" id="IPR006665">
    <property type="entry name" value="OmpA-like"/>
</dbReference>
<dbReference type="AlphaFoldDB" id="A0A9X3J463"/>
<dbReference type="InterPro" id="IPR036737">
    <property type="entry name" value="OmpA-like_sf"/>
</dbReference>
<evidence type="ECO:0000256" key="2">
    <source>
        <dbReference type="SAM" id="MobiDB-lite"/>
    </source>
</evidence>
<evidence type="ECO:0000313" key="5">
    <source>
        <dbReference type="EMBL" id="MCY1013544.1"/>
    </source>
</evidence>
<feature type="signal peptide" evidence="3">
    <location>
        <begin position="1"/>
        <end position="22"/>
    </location>
</feature>
<dbReference type="EMBL" id="JAPNKE010000002">
    <property type="protein sequence ID" value="MCY1013544.1"/>
    <property type="molecule type" value="Genomic_DNA"/>
</dbReference>
<dbReference type="Proteomes" id="UP001150924">
    <property type="component" value="Unassembled WGS sequence"/>
</dbReference>
<feature type="region of interest" description="Disordered" evidence="2">
    <location>
        <begin position="162"/>
        <end position="197"/>
    </location>
</feature>
<keyword evidence="3" id="KW-0732">Signal</keyword>
<proteinExistence type="predicted"/>
<keyword evidence="1" id="KW-0472">Membrane</keyword>
<dbReference type="PANTHER" id="PTHR30329:SF21">
    <property type="entry name" value="LIPOPROTEIN YIAD-RELATED"/>
    <property type="match status" value="1"/>
</dbReference>
<evidence type="ECO:0000259" key="4">
    <source>
        <dbReference type="PROSITE" id="PS51123"/>
    </source>
</evidence>
<organism evidence="5 6">
    <name type="scientific">Nannocystis pusilla</name>
    <dbReference type="NCBI Taxonomy" id="889268"/>
    <lineage>
        <taxon>Bacteria</taxon>
        <taxon>Pseudomonadati</taxon>
        <taxon>Myxococcota</taxon>
        <taxon>Polyangia</taxon>
        <taxon>Nannocystales</taxon>
        <taxon>Nannocystaceae</taxon>
        <taxon>Nannocystis</taxon>
    </lineage>
</organism>
<feature type="chain" id="PRO_5040758540" evidence="3">
    <location>
        <begin position="23"/>
        <end position="264"/>
    </location>
</feature>
<dbReference type="GO" id="GO:0016020">
    <property type="term" value="C:membrane"/>
    <property type="evidence" value="ECO:0007669"/>
    <property type="project" value="UniProtKB-UniRule"/>
</dbReference>
<feature type="domain" description="OmpA-like" evidence="4">
    <location>
        <begin position="102"/>
        <end position="259"/>
    </location>
</feature>
<dbReference type="Pfam" id="PF00691">
    <property type="entry name" value="OmpA"/>
    <property type="match status" value="1"/>
</dbReference>
<evidence type="ECO:0000256" key="1">
    <source>
        <dbReference type="PROSITE-ProRule" id="PRU00473"/>
    </source>
</evidence>
<evidence type="ECO:0000313" key="6">
    <source>
        <dbReference type="Proteomes" id="UP001150924"/>
    </source>
</evidence>
<dbReference type="InterPro" id="IPR050330">
    <property type="entry name" value="Bact_OuterMem_StrucFunc"/>
</dbReference>
<accession>A0A9X3J463</accession>